<protein>
    <submittedName>
        <fullName evidence="2">Uncharacterized protein</fullName>
    </submittedName>
</protein>
<sequence length="185" mass="19382">MRAVLPYLLCLTPIAFAGIFVFDRNLPLLLVPVGYFISASGLALWLHRQSFYCRCLWGILTLLALLGAVGTSFYLLGPVLVEGLAGIAGFSGADEGLIIVAVASFFLGLWGLASIVAANIILAGRSMRAGAAAFVLCVIAAIMSAFWPLLAALLHGIAFAGLFVSSSDAFESSSQADIPSRTPRS</sequence>
<dbReference type="Proteomes" id="UP000256971">
    <property type="component" value="Chromosome"/>
</dbReference>
<accession>A0ABN5NL18</accession>
<keyword evidence="1" id="KW-0472">Membrane</keyword>
<keyword evidence="1" id="KW-1133">Transmembrane helix</keyword>
<dbReference type="RefSeq" id="WP_064788639.1">
    <property type="nucleotide sequence ID" value="NZ_CP031555.1"/>
</dbReference>
<feature type="transmembrane region" description="Helical" evidence="1">
    <location>
        <begin position="55"/>
        <end position="76"/>
    </location>
</feature>
<feature type="transmembrane region" description="Helical" evidence="1">
    <location>
        <begin position="27"/>
        <end position="46"/>
    </location>
</feature>
<dbReference type="EMBL" id="CP031555">
    <property type="protein sequence ID" value="AXO16394.1"/>
    <property type="molecule type" value="Genomic_DNA"/>
</dbReference>
<evidence type="ECO:0000313" key="3">
    <source>
        <dbReference type="Proteomes" id="UP000256971"/>
    </source>
</evidence>
<keyword evidence="1" id="KW-0812">Transmembrane</keyword>
<evidence type="ECO:0000256" key="1">
    <source>
        <dbReference type="SAM" id="Phobius"/>
    </source>
</evidence>
<feature type="transmembrane region" description="Helical" evidence="1">
    <location>
        <begin position="134"/>
        <end position="164"/>
    </location>
</feature>
<gene>
    <name evidence="2" type="ORF">DY252_20755</name>
</gene>
<organism evidence="2 3">
    <name type="scientific">Thalassospira indica</name>
    <dbReference type="NCBI Taxonomy" id="1891279"/>
    <lineage>
        <taxon>Bacteria</taxon>
        <taxon>Pseudomonadati</taxon>
        <taxon>Pseudomonadota</taxon>
        <taxon>Alphaproteobacteria</taxon>
        <taxon>Rhodospirillales</taxon>
        <taxon>Thalassospiraceae</taxon>
        <taxon>Thalassospira</taxon>
    </lineage>
</organism>
<reference evidence="2 3" key="1">
    <citation type="submission" date="2018-08" db="EMBL/GenBank/DDBJ databases">
        <title>Complete genome sequence of type strain Thalassospira indica MCCC 1A01103T, isolated from isolated from deep seawater of the Indian Ocean.</title>
        <authorList>
            <person name="Liu Y."/>
        </authorList>
    </citation>
    <scope>NUCLEOTIDE SEQUENCE [LARGE SCALE GENOMIC DNA]</scope>
    <source>
        <strain evidence="2 3">PB8BT</strain>
    </source>
</reference>
<feature type="transmembrane region" description="Helical" evidence="1">
    <location>
        <begin position="96"/>
        <end position="122"/>
    </location>
</feature>
<evidence type="ECO:0000313" key="2">
    <source>
        <dbReference type="EMBL" id="AXO16394.1"/>
    </source>
</evidence>
<keyword evidence="3" id="KW-1185">Reference proteome</keyword>
<proteinExistence type="predicted"/>
<name>A0ABN5NL18_9PROT</name>